<comment type="caution">
    <text evidence="6">The sequence shown here is derived from an EMBL/GenBank/DDBJ whole genome shotgun (WGS) entry which is preliminary data.</text>
</comment>
<sequence>MKKYTLLLLLAFIGCFLLPVHAFAVDFSIEETKIDAFLQENGMVHVTELHTYEFDGDFNGITRGLIPKKGAAITDFNAQENGKQLEVEKEDATYIIHRPGEDETITIELSYIIENGVEVYEDMAQFYWPFFDSNNETDYENMTITVHPPKTTSDVIAYGYHSAYGTEKIENDGVVIFEMGLVEGGEKGNIRVAYDRDIFSAASVTHNETIRDKLLHEQQELADKEADFLNAQKNWENVAIIVISVLSLYFLLLLFYAWRKRQATLLEAERQTPARSIVPKEVMSMPATIYYFRHFTTGLGDLLTIGMMDLVRKGNIEIRGDDTYHLINKQTEHKHEGQLIHLLFRKLAEKGTFSFEQLESLLKSSSNQQMFRTELAKYQGLIMQEVKSHQLFNQHAKLRWFTGVVSLLFIPLMIVLGIYELYMWLFISLALMVVLLTFAFIFKTRTVKGQIIKQEWDHFKNHFSGLESSSWYTLSDDDKERALIFTTGINDKKLAEKNRFLINNQKDDQEESDELLFLMLALSTTAHLNFGAATQTYAESGSGSTSYSGTGTGVGGGGGGSGAF</sequence>
<gene>
    <name evidence="6" type="ORF">ACFSBH_05540</name>
</gene>
<feature type="transmembrane region" description="Helical" evidence="2">
    <location>
        <begin position="398"/>
        <end position="416"/>
    </location>
</feature>
<feature type="transmembrane region" description="Helical" evidence="2">
    <location>
        <begin position="422"/>
        <end position="442"/>
    </location>
</feature>
<feature type="signal peptide" evidence="3">
    <location>
        <begin position="1"/>
        <end position="24"/>
    </location>
</feature>
<evidence type="ECO:0000313" key="6">
    <source>
        <dbReference type="EMBL" id="MFD1607111.1"/>
    </source>
</evidence>
<dbReference type="InterPro" id="IPR018702">
    <property type="entry name" value="DUF2207"/>
</dbReference>
<feature type="transmembrane region" description="Helical" evidence="2">
    <location>
        <begin position="238"/>
        <end position="258"/>
    </location>
</feature>
<feature type="chain" id="PRO_5046873093" evidence="3">
    <location>
        <begin position="25"/>
        <end position="564"/>
    </location>
</feature>
<evidence type="ECO:0000259" key="4">
    <source>
        <dbReference type="Pfam" id="PF09972"/>
    </source>
</evidence>
<organism evidence="6 7">
    <name type="scientific">Oceanobacillus luteolus</name>
    <dbReference type="NCBI Taxonomy" id="1274358"/>
    <lineage>
        <taxon>Bacteria</taxon>
        <taxon>Bacillati</taxon>
        <taxon>Bacillota</taxon>
        <taxon>Bacilli</taxon>
        <taxon>Bacillales</taxon>
        <taxon>Bacillaceae</taxon>
        <taxon>Oceanobacillus</taxon>
    </lineage>
</organism>
<name>A0ABW4HNZ2_9BACI</name>
<evidence type="ECO:0000256" key="1">
    <source>
        <dbReference type="SAM" id="MobiDB-lite"/>
    </source>
</evidence>
<dbReference type="Pfam" id="PF09972">
    <property type="entry name" value="DUF2207"/>
    <property type="match status" value="1"/>
</dbReference>
<dbReference type="EMBL" id="JBHUDE010000022">
    <property type="protein sequence ID" value="MFD1607111.1"/>
    <property type="molecule type" value="Genomic_DNA"/>
</dbReference>
<protein>
    <submittedName>
        <fullName evidence="6">DUF2207 domain-containing protein</fullName>
    </submittedName>
</protein>
<accession>A0ABW4HNZ2</accession>
<feature type="domain" description="Predicted membrane protein YciQ-like C-terminal" evidence="5">
    <location>
        <begin position="301"/>
        <end position="462"/>
    </location>
</feature>
<feature type="region of interest" description="Disordered" evidence="1">
    <location>
        <begin position="541"/>
        <end position="564"/>
    </location>
</feature>
<feature type="domain" description="DUF2207" evidence="4">
    <location>
        <begin position="28"/>
        <end position="193"/>
    </location>
</feature>
<keyword evidence="2" id="KW-0472">Membrane</keyword>
<keyword evidence="2" id="KW-0812">Transmembrane</keyword>
<proteinExistence type="predicted"/>
<dbReference type="InterPro" id="IPR048389">
    <property type="entry name" value="YciQ-like_C"/>
</dbReference>
<keyword evidence="2" id="KW-1133">Transmembrane helix</keyword>
<reference evidence="7" key="1">
    <citation type="journal article" date="2019" name="Int. J. Syst. Evol. Microbiol.">
        <title>The Global Catalogue of Microorganisms (GCM) 10K type strain sequencing project: providing services to taxonomists for standard genome sequencing and annotation.</title>
        <authorList>
            <consortium name="The Broad Institute Genomics Platform"/>
            <consortium name="The Broad Institute Genome Sequencing Center for Infectious Disease"/>
            <person name="Wu L."/>
            <person name="Ma J."/>
        </authorList>
    </citation>
    <scope>NUCLEOTIDE SEQUENCE [LARGE SCALE GENOMIC DNA]</scope>
    <source>
        <strain evidence="7">CGMCC 1.12376</strain>
    </source>
</reference>
<feature type="compositionally biased region" description="Gly residues" evidence="1">
    <location>
        <begin position="550"/>
        <end position="564"/>
    </location>
</feature>
<dbReference type="RefSeq" id="WP_379596448.1">
    <property type="nucleotide sequence ID" value="NZ_JBHUDE010000022.1"/>
</dbReference>
<keyword evidence="7" id="KW-1185">Reference proteome</keyword>
<evidence type="ECO:0000313" key="7">
    <source>
        <dbReference type="Proteomes" id="UP001597221"/>
    </source>
</evidence>
<dbReference type="Pfam" id="PF20990">
    <property type="entry name" value="DUF2207_C"/>
    <property type="match status" value="1"/>
</dbReference>
<dbReference type="Proteomes" id="UP001597221">
    <property type="component" value="Unassembled WGS sequence"/>
</dbReference>
<dbReference type="PROSITE" id="PS51257">
    <property type="entry name" value="PROKAR_LIPOPROTEIN"/>
    <property type="match status" value="1"/>
</dbReference>
<keyword evidence="3" id="KW-0732">Signal</keyword>
<evidence type="ECO:0000256" key="3">
    <source>
        <dbReference type="SAM" id="SignalP"/>
    </source>
</evidence>
<evidence type="ECO:0000256" key="2">
    <source>
        <dbReference type="SAM" id="Phobius"/>
    </source>
</evidence>
<evidence type="ECO:0000259" key="5">
    <source>
        <dbReference type="Pfam" id="PF20990"/>
    </source>
</evidence>